<dbReference type="CDD" id="cd01347">
    <property type="entry name" value="ligand_gated_channel"/>
    <property type="match status" value="1"/>
</dbReference>
<evidence type="ECO:0000259" key="7">
    <source>
        <dbReference type="Pfam" id="PF00593"/>
    </source>
</evidence>
<dbReference type="InterPro" id="IPR000531">
    <property type="entry name" value="Beta-barrel_TonB"/>
</dbReference>
<sequence length="934" mass="101327">MKNRNVSNAVLAFTAMLTTAQHSAAQEVPPEPAGEGAKINAVVVKGIRRSLINSLDTKREGNGIVDAISAEDIGKFPDQNLAESLQRITGVSIDRSGGEGKQVTVRGFGPDFNTVLVNGRQVASENENRAFNFDTVSADLVNSINVFKTGTATQQSGGIGSTINITTARPLNLGGFKVAGSVKALHDDNSGETTPEYSLLVSDTFANGKFGALLAVSRKKARTRLNQAQTDGWLQNAGILTSELNDGAGFAGNVFSPRNYDTKVTFEERTRTNANLVLQYRPSSSLTLTADALYSDFDIKTDATSYGHWFTAPNVERARTDANGTITDLYQETGLATDFHAKKFDRLTNTRSFGLQADWKISNKLNFVFDAWKSDATREPNNGGGDQLSLIGYKNRARFQSDSATLPWVSEFATPATGLVYENDAQGRPITHSVGNYLDPANARAHVMLRRGWAVDDEVRQYKVDGVWKEGSGEGLVSARFGLQRSQETKALTRWDNEGVGIHCTYCGYADTPVIPAGTLSVFNAGSDFLKGVSGSGRTPTSWLRHDGEKQFAFVEQQSGKNFDAVVRDNSYAVEEKTTSGYLELAFAGTLADRPVRMTAGARLEHTDIKVSGTQGNIERLNVLDATELSAVYGAKSAINVSNSYYSVLPNFSANVELTDTLMVRVAAYRSLTRPRLDDLSPATNIVTTRPGTLTASSGDPALKPFESNNLDLSLEWYYKPASYVSGGFFWKDVSNFIVSSNTTRQFNTSTGVLTDPSTGTDKLKPDPADGPAVFTLTRPSNGPSAVVHGFELAVQHTFDNGLGFIVNGTIVRSDSNLNPGDVNQKFAVTGISDSANVVGFYERGPYQLRLAYNWRDKFLQSLTQQNGDGVTQVAAYGQWDLSGSYEVSKNLSVVFEASNLNEAVVKKYGRYTNQFLLAEDSGRRFALGLIAKF</sequence>
<name>A0AA88C7G7_9BURK</name>
<evidence type="ECO:0000313" key="10">
    <source>
        <dbReference type="Proteomes" id="UP000628442"/>
    </source>
</evidence>
<evidence type="ECO:0000256" key="5">
    <source>
        <dbReference type="RuleBase" id="RU003357"/>
    </source>
</evidence>
<dbReference type="NCBIfam" id="TIGR01782">
    <property type="entry name" value="TonB-Xanth-Caul"/>
    <property type="match status" value="1"/>
</dbReference>
<organism evidence="9 10">
    <name type="scientific">Pseudoduganella albidiflava</name>
    <dbReference type="NCBI Taxonomy" id="321983"/>
    <lineage>
        <taxon>Bacteria</taxon>
        <taxon>Pseudomonadati</taxon>
        <taxon>Pseudomonadota</taxon>
        <taxon>Betaproteobacteria</taxon>
        <taxon>Burkholderiales</taxon>
        <taxon>Oxalobacteraceae</taxon>
        <taxon>Telluria group</taxon>
        <taxon>Pseudoduganella</taxon>
    </lineage>
</organism>
<feature type="domain" description="TonB-dependent receptor plug" evidence="8">
    <location>
        <begin position="58"/>
        <end position="160"/>
    </location>
</feature>
<dbReference type="SUPFAM" id="SSF56935">
    <property type="entry name" value="Porins"/>
    <property type="match status" value="1"/>
</dbReference>
<dbReference type="InterPro" id="IPR010104">
    <property type="entry name" value="TonB_rcpt_bac"/>
</dbReference>
<feature type="signal peptide" evidence="6">
    <location>
        <begin position="1"/>
        <end position="24"/>
    </location>
</feature>
<dbReference type="RefSeq" id="WP_218943754.1">
    <property type="nucleotide sequence ID" value="NZ_BMWV01000009.1"/>
</dbReference>
<protein>
    <submittedName>
        <fullName evidence="9">TonB-dependent receptor</fullName>
    </submittedName>
</protein>
<evidence type="ECO:0000256" key="4">
    <source>
        <dbReference type="ARBA" id="ARBA00023237"/>
    </source>
</evidence>
<dbReference type="InterPro" id="IPR037066">
    <property type="entry name" value="Plug_dom_sf"/>
</dbReference>
<gene>
    <name evidence="9" type="primary">iroN</name>
    <name evidence="9" type="ORF">GCM10007387_39520</name>
</gene>
<reference evidence="9" key="1">
    <citation type="journal article" date="2014" name="Int. J. Syst. Evol. Microbiol.">
        <title>Complete genome sequence of Corynebacterium casei LMG S-19264T (=DSM 44701T), isolated from a smear-ripened cheese.</title>
        <authorList>
            <consortium name="US DOE Joint Genome Institute (JGI-PGF)"/>
            <person name="Walter F."/>
            <person name="Albersmeier A."/>
            <person name="Kalinowski J."/>
            <person name="Ruckert C."/>
        </authorList>
    </citation>
    <scope>NUCLEOTIDE SEQUENCE</scope>
    <source>
        <strain evidence="9">KCTC 12343</strain>
    </source>
</reference>
<dbReference type="EMBL" id="BMWV01000009">
    <property type="protein sequence ID" value="GGY53237.1"/>
    <property type="molecule type" value="Genomic_DNA"/>
</dbReference>
<dbReference type="InterPro" id="IPR036942">
    <property type="entry name" value="Beta-barrel_TonB_sf"/>
</dbReference>
<dbReference type="PANTHER" id="PTHR40980">
    <property type="entry name" value="PLUG DOMAIN-CONTAINING PROTEIN"/>
    <property type="match status" value="1"/>
</dbReference>
<dbReference type="GO" id="GO:0009279">
    <property type="term" value="C:cell outer membrane"/>
    <property type="evidence" value="ECO:0007669"/>
    <property type="project" value="UniProtKB-SubCell"/>
</dbReference>
<comment type="subcellular location">
    <subcellularLocation>
        <location evidence="1 5">Cell outer membrane</location>
    </subcellularLocation>
</comment>
<evidence type="ECO:0000256" key="6">
    <source>
        <dbReference type="SAM" id="SignalP"/>
    </source>
</evidence>
<dbReference type="InterPro" id="IPR012910">
    <property type="entry name" value="Plug_dom"/>
</dbReference>
<keyword evidence="6" id="KW-0732">Signal</keyword>
<proteinExistence type="inferred from homology"/>
<keyword evidence="5" id="KW-0798">TonB box</keyword>
<evidence type="ECO:0000313" key="9">
    <source>
        <dbReference type="EMBL" id="GGY53237.1"/>
    </source>
</evidence>
<dbReference type="Pfam" id="PF00593">
    <property type="entry name" value="TonB_dep_Rec_b-barrel"/>
    <property type="match status" value="1"/>
</dbReference>
<keyword evidence="3 5" id="KW-0472">Membrane</keyword>
<evidence type="ECO:0000256" key="3">
    <source>
        <dbReference type="ARBA" id="ARBA00023136"/>
    </source>
</evidence>
<accession>A0AA88C7G7</accession>
<feature type="chain" id="PRO_5041678824" evidence="6">
    <location>
        <begin position="25"/>
        <end position="934"/>
    </location>
</feature>
<dbReference type="PANTHER" id="PTHR40980:SF3">
    <property type="entry name" value="TONB-DEPENDENT RECEPTOR-LIKE BETA-BARREL DOMAIN-CONTAINING PROTEIN"/>
    <property type="match status" value="1"/>
</dbReference>
<evidence type="ECO:0000256" key="2">
    <source>
        <dbReference type="ARBA" id="ARBA00009810"/>
    </source>
</evidence>
<evidence type="ECO:0000256" key="1">
    <source>
        <dbReference type="ARBA" id="ARBA00004442"/>
    </source>
</evidence>
<reference evidence="9" key="2">
    <citation type="submission" date="2022-12" db="EMBL/GenBank/DDBJ databases">
        <authorList>
            <person name="Sun Q."/>
            <person name="Kim S."/>
        </authorList>
    </citation>
    <scope>NUCLEOTIDE SEQUENCE</scope>
    <source>
        <strain evidence="9">KCTC 12343</strain>
    </source>
</reference>
<dbReference type="Proteomes" id="UP000628442">
    <property type="component" value="Unassembled WGS sequence"/>
</dbReference>
<keyword evidence="9" id="KW-0675">Receptor</keyword>
<dbReference type="Gene3D" id="2.170.130.10">
    <property type="entry name" value="TonB-dependent receptor, plug domain"/>
    <property type="match status" value="1"/>
</dbReference>
<dbReference type="Pfam" id="PF07715">
    <property type="entry name" value="Plug"/>
    <property type="match status" value="1"/>
</dbReference>
<keyword evidence="4" id="KW-0998">Cell outer membrane</keyword>
<evidence type="ECO:0000259" key="8">
    <source>
        <dbReference type="Pfam" id="PF07715"/>
    </source>
</evidence>
<comment type="caution">
    <text evidence="9">The sequence shown here is derived from an EMBL/GenBank/DDBJ whole genome shotgun (WGS) entry which is preliminary data.</text>
</comment>
<feature type="domain" description="TonB-dependent receptor-like beta-barrel" evidence="7">
    <location>
        <begin position="558"/>
        <end position="901"/>
    </location>
</feature>
<dbReference type="Gene3D" id="2.40.170.20">
    <property type="entry name" value="TonB-dependent receptor, beta-barrel domain"/>
    <property type="match status" value="1"/>
</dbReference>
<dbReference type="AlphaFoldDB" id="A0AA88C7G7"/>
<comment type="similarity">
    <text evidence="2 5">Belongs to the TonB-dependent receptor family.</text>
</comment>